<name>A0A1G9K3J8_9FIRM</name>
<evidence type="ECO:0000313" key="2">
    <source>
        <dbReference type="EMBL" id="SDL44480.1"/>
    </source>
</evidence>
<proteinExistence type="predicted"/>
<protein>
    <submittedName>
        <fullName evidence="2">Transposase domain</fullName>
    </submittedName>
</protein>
<feature type="domain" description="Transposase InsH N-terminal" evidence="1">
    <location>
        <begin position="19"/>
        <end position="71"/>
    </location>
</feature>
<dbReference type="AlphaFoldDB" id="A0A1G9K3J8"/>
<reference evidence="2 3" key="1">
    <citation type="submission" date="2016-10" db="EMBL/GenBank/DDBJ databases">
        <authorList>
            <person name="de Groot N.N."/>
        </authorList>
    </citation>
    <scope>NUCLEOTIDE SEQUENCE [LARGE SCALE GENOMIC DNA]</scope>
    <source>
        <strain evidence="2 3">SLAS-1</strain>
    </source>
</reference>
<evidence type="ECO:0000259" key="1">
    <source>
        <dbReference type="Pfam" id="PF05598"/>
    </source>
</evidence>
<dbReference type="Pfam" id="PF05598">
    <property type="entry name" value="DUF772"/>
    <property type="match status" value="1"/>
</dbReference>
<dbReference type="RefSeq" id="WP_159429798.1">
    <property type="nucleotide sequence ID" value="NZ_FNGO01000004.1"/>
</dbReference>
<evidence type="ECO:0000313" key="3">
    <source>
        <dbReference type="Proteomes" id="UP000199476"/>
    </source>
</evidence>
<dbReference type="STRING" id="321763.SAMN04488692_104167"/>
<accession>A0A1G9K3J8</accession>
<dbReference type="EMBL" id="FNGO01000004">
    <property type="protein sequence ID" value="SDL44480.1"/>
    <property type="molecule type" value="Genomic_DNA"/>
</dbReference>
<organism evidence="2 3">
    <name type="scientific">Halarsenatibacter silvermanii</name>
    <dbReference type="NCBI Taxonomy" id="321763"/>
    <lineage>
        <taxon>Bacteria</taxon>
        <taxon>Bacillati</taxon>
        <taxon>Bacillota</taxon>
        <taxon>Clostridia</taxon>
        <taxon>Halanaerobiales</taxon>
        <taxon>Halarsenatibacteraceae</taxon>
        <taxon>Halarsenatibacter</taxon>
    </lineage>
</organism>
<dbReference type="Proteomes" id="UP000199476">
    <property type="component" value="Unassembled WGS sequence"/>
</dbReference>
<dbReference type="InterPro" id="IPR008490">
    <property type="entry name" value="Transposase_InsH_N"/>
</dbReference>
<sequence length="71" mass="8335">MRKSWAHEFQNTIFPDINEERFAVLYSDKPSRPNTPINVIIGGLLIKELNNLTDEELVAQIHFNTEYQYVL</sequence>
<keyword evidence="3" id="KW-1185">Reference proteome</keyword>
<dbReference type="OrthoDB" id="9789070at2"/>
<gene>
    <name evidence="2" type="ORF">SAMN04488692_104167</name>
</gene>